<keyword evidence="3 8" id="KW-0235">DNA replication</keyword>
<comment type="subunit">
    <text evidence="8">Oligomerizes as a right-handed, spiral filament on DNA at oriC.</text>
</comment>
<dbReference type="Gene3D" id="1.10.8.60">
    <property type="match status" value="1"/>
</dbReference>
<dbReference type="InterPro" id="IPR013159">
    <property type="entry name" value="DnaA_C"/>
</dbReference>
<dbReference type="GO" id="GO:0005886">
    <property type="term" value="C:plasma membrane"/>
    <property type="evidence" value="ECO:0007669"/>
    <property type="project" value="TreeGrafter"/>
</dbReference>
<dbReference type="PRINTS" id="PR00051">
    <property type="entry name" value="DNAA"/>
</dbReference>
<accession>A0A9D1VSP3</accession>
<dbReference type="SUPFAM" id="SSF52540">
    <property type="entry name" value="P-loop containing nucleoside triphosphate hydrolases"/>
    <property type="match status" value="1"/>
</dbReference>
<evidence type="ECO:0000313" key="15">
    <source>
        <dbReference type="Proteomes" id="UP000824249"/>
    </source>
</evidence>
<proteinExistence type="inferred from homology"/>
<dbReference type="FunFam" id="3.40.50.300:FF:000668">
    <property type="entry name" value="Chromosomal replication initiator protein DnaA"/>
    <property type="match status" value="1"/>
</dbReference>
<comment type="subcellular location">
    <subcellularLocation>
        <location evidence="8">Cytoplasm</location>
    </subcellularLocation>
</comment>
<dbReference type="InterPro" id="IPR003593">
    <property type="entry name" value="AAA+_ATPase"/>
</dbReference>
<dbReference type="InterPro" id="IPR024633">
    <property type="entry name" value="DnaA_N_dom"/>
</dbReference>
<keyword evidence="6 8" id="KW-0446">Lipid-binding</keyword>
<comment type="function">
    <text evidence="8 10">Plays an essential role in the initiation and regulation of chromosomal replication. ATP-DnaA binds to the origin of replication (oriC) to initiate formation of the DNA replication initiation complex once per cell cycle. Binds the DnaA box (a 9 base pair repeat at the origin) and separates the double-stranded (ds)DNA. Forms a right-handed helical filament on oriC DNA; dsDNA binds to the exterior of the filament while single-stranded (ss)DNA is stabiized in the filament's interior. The ATP-DnaA-oriC complex binds and stabilizes one strand of the AT-rich DNA unwinding element (DUE), permitting loading of DNA polymerase. After initiation quickly degrades to an ADP-DnaA complex that is not apt for DNA replication. Binds acidic phospholipids.</text>
</comment>
<dbReference type="EMBL" id="DXFD01000017">
    <property type="protein sequence ID" value="HIX46295.1"/>
    <property type="molecule type" value="Genomic_DNA"/>
</dbReference>
<evidence type="ECO:0000256" key="2">
    <source>
        <dbReference type="ARBA" id="ARBA00022490"/>
    </source>
</evidence>
<feature type="binding site" evidence="8">
    <location>
        <position position="154"/>
    </location>
    <ligand>
        <name>ATP</name>
        <dbReference type="ChEBI" id="CHEBI:30616"/>
    </ligand>
</feature>
<evidence type="ECO:0000256" key="10">
    <source>
        <dbReference type="RuleBase" id="RU000577"/>
    </source>
</evidence>
<dbReference type="Gene3D" id="3.40.50.300">
    <property type="entry name" value="P-loop containing nucleotide triphosphate hydrolases"/>
    <property type="match status" value="1"/>
</dbReference>
<feature type="region of interest" description="Domain IV, binds dsDNA" evidence="8">
    <location>
        <begin position="329"/>
        <end position="449"/>
    </location>
</feature>
<feature type="domain" description="Chromosomal replication initiator DnaA C-terminal" evidence="13">
    <location>
        <begin position="356"/>
        <end position="425"/>
    </location>
</feature>
<sequence length="449" mass="50407">MSENNQYSILWKQIREALQTSLSPITYNTYISKLVPVDVEDTKIVLRTDTEFFANFIGKNLTEKMKEAFKKADTGITDFELVVDGSDDVFFSSIDDEADEDFAAASVDPRFTFSSFVAGKSNEFVFAAAKAVAKSPGSSFNPLYIYGASGLGKTHLLQAIANYIAMHKPSLRVLYTTCEKFINELIDSIYLNKGNNRDRQAKFRNRYRSVDVLLIDDVQFLAKKQAVQEELFHTFNALQADNKQVVLTSDVPPKEIATLEERLRTRFEGGLIADIQPPDAETKIAILKQKAYERKAVIPPDVLEFLSRDSGTDVRTLEGRLTKVIFASKLHEKPITLELAATALNEAVSEEHEAVTADKIIGSVCAFYKLEKEKLLGKSKKKELVQPRQICAYLMCEILNIPLVSIGEALGGRDHTTVIHSREKVANLIKINDRLSKEVEDIRNIILKQ</sequence>
<comment type="caution">
    <text evidence="8">Lacks conserved residue(s) required for the propagation of feature annotation.</text>
</comment>
<dbReference type="GO" id="GO:0008289">
    <property type="term" value="F:lipid binding"/>
    <property type="evidence" value="ECO:0007669"/>
    <property type="project" value="UniProtKB-KW"/>
</dbReference>
<dbReference type="InterPro" id="IPR001957">
    <property type="entry name" value="Chromosome_initiator_DnaA"/>
</dbReference>
<dbReference type="HAMAP" id="MF_00377">
    <property type="entry name" value="DnaA_bact"/>
    <property type="match status" value="1"/>
</dbReference>
<reference evidence="14" key="2">
    <citation type="submission" date="2021-04" db="EMBL/GenBank/DDBJ databases">
        <authorList>
            <person name="Gilroy R."/>
        </authorList>
    </citation>
    <scope>NUCLEOTIDE SEQUENCE</scope>
    <source>
        <strain evidence="14">26628</strain>
    </source>
</reference>
<name>A0A9D1VSP3_9FIRM</name>
<dbReference type="Proteomes" id="UP000824249">
    <property type="component" value="Unassembled WGS sequence"/>
</dbReference>
<dbReference type="CDD" id="cd00009">
    <property type="entry name" value="AAA"/>
    <property type="match status" value="1"/>
</dbReference>
<organism evidence="14 15">
    <name type="scientific">Candidatus Borkfalkia faecigallinarum</name>
    <dbReference type="NCBI Taxonomy" id="2838509"/>
    <lineage>
        <taxon>Bacteria</taxon>
        <taxon>Bacillati</taxon>
        <taxon>Bacillota</taxon>
        <taxon>Clostridia</taxon>
        <taxon>Christensenellales</taxon>
        <taxon>Christensenellaceae</taxon>
        <taxon>Candidatus Borkfalkia</taxon>
    </lineage>
</organism>
<keyword evidence="4 8" id="KW-0547">Nucleotide-binding</keyword>
<evidence type="ECO:0000256" key="9">
    <source>
        <dbReference type="NCBIfam" id="TIGR00362"/>
    </source>
</evidence>
<reference evidence="14" key="1">
    <citation type="journal article" date="2021" name="PeerJ">
        <title>Extensive microbial diversity within the chicken gut microbiome revealed by metagenomics and culture.</title>
        <authorList>
            <person name="Gilroy R."/>
            <person name="Ravi A."/>
            <person name="Getino M."/>
            <person name="Pursley I."/>
            <person name="Horton D.L."/>
            <person name="Alikhan N.F."/>
            <person name="Baker D."/>
            <person name="Gharbi K."/>
            <person name="Hall N."/>
            <person name="Watson M."/>
            <person name="Adriaenssens E.M."/>
            <person name="Foster-Nyarko E."/>
            <person name="Jarju S."/>
            <person name="Secka A."/>
            <person name="Antonio M."/>
            <person name="Oren A."/>
            <person name="Chaudhuri R.R."/>
            <person name="La Ragione R."/>
            <person name="Hildebrand F."/>
            <person name="Pallen M.J."/>
        </authorList>
    </citation>
    <scope>NUCLEOTIDE SEQUENCE</scope>
    <source>
        <strain evidence="14">26628</strain>
    </source>
</reference>
<dbReference type="SUPFAM" id="SSF48295">
    <property type="entry name" value="TrpR-like"/>
    <property type="match status" value="1"/>
</dbReference>
<evidence type="ECO:0000256" key="3">
    <source>
        <dbReference type="ARBA" id="ARBA00022705"/>
    </source>
</evidence>
<dbReference type="AlphaFoldDB" id="A0A9D1VSP3"/>
<comment type="caution">
    <text evidence="14">The sequence shown here is derived from an EMBL/GenBank/DDBJ whole genome shotgun (WGS) entry which is preliminary data.</text>
</comment>
<dbReference type="GO" id="GO:0003688">
    <property type="term" value="F:DNA replication origin binding"/>
    <property type="evidence" value="ECO:0007669"/>
    <property type="project" value="UniProtKB-UniRule"/>
</dbReference>
<dbReference type="InterPro" id="IPR010921">
    <property type="entry name" value="Trp_repressor/repl_initiator"/>
</dbReference>
<dbReference type="InterPro" id="IPR027417">
    <property type="entry name" value="P-loop_NTPase"/>
</dbReference>
<evidence type="ECO:0000313" key="14">
    <source>
        <dbReference type="EMBL" id="HIX46295.1"/>
    </source>
</evidence>
<evidence type="ECO:0000259" key="13">
    <source>
        <dbReference type="SMART" id="SM00760"/>
    </source>
</evidence>
<dbReference type="CDD" id="cd06571">
    <property type="entry name" value="Bac_DnaA_C"/>
    <property type="match status" value="1"/>
</dbReference>
<dbReference type="InterPro" id="IPR020591">
    <property type="entry name" value="Chromosome_initiator_DnaA-like"/>
</dbReference>
<evidence type="ECO:0000256" key="4">
    <source>
        <dbReference type="ARBA" id="ARBA00022741"/>
    </source>
</evidence>
<evidence type="ECO:0000256" key="6">
    <source>
        <dbReference type="ARBA" id="ARBA00023121"/>
    </source>
</evidence>
<dbReference type="InterPro" id="IPR018312">
    <property type="entry name" value="Chromosome_initiator_DnaA_CS"/>
</dbReference>
<evidence type="ECO:0000259" key="12">
    <source>
        <dbReference type="SMART" id="SM00382"/>
    </source>
</evidence>
<dbReference type="SMART" id="SM00760">
    <property type="entry name" value="Bac_DnaA_C"/>
    <property type="match status" value="1"/>
</dbReference>
<keyword evidence="2 8" id="KW-0963">Cytoplasm</keyword>
<dbReference type="PANTHER" id="PTHR30050">
    <property type="entry name" value="CHROMOSOMAL REPLICATION INITIATOR PROTEIN DNAA"/>
    <property type="match status" value="1"/>
</dbReference>
<dbReference type="InterPro" id="IPR038454">
    <property type="entry name" value="DnaA_N_sf"/>
</dbReference>
<feature type="binding site" evidence="8">
    <location>
        <position position="152"/>
    </location>
    <ligand>
        <name>ATP</name>
        <dbReference type="ChEBI" id="CHEBI:30616"/>
    </ligand>
</feature>
<protein>
    <recommendedName>
        <fullName evidence="8 9">Chromosomal replication initiator protein DnaA</fullName>
    </recommendedName>
</protein>
<gene>
    <name evidence="8 14" type="primary">dnaA</name>
    <name evidence="14" type="ORF">H9737_01220</name>
</gene>
<evidence type="ECO:0000256" key="7">
    <source>
        <dbReference type="ARBA" id="ARBA00023125"/>
    </source>
</evidence>
<feature type="domain" description="AAA+ ATPase" evidence="12">
    <location>
        <begin position="139"/>
        <end position="273"/>
    </location>
</feature>
<comment type="similarity">
    <text evidence="1 8 11">Belongs to the DnaA family.</text>
</comment>
<dbReference type="InterPro" id="IPR013317">
    <property type="entry name" value="DnaA_dom"/>
</dbReference>
<dbReference type="GO" id="GO:0005524">
    <property type="term" value="F:ATP binding"/>
    <property type="evidence" value="ECO:0007669"/>
    <property type="project" value="UniProtKB-UniRule"/>
</dbReference>
<dbReference type="PANTHER" id="PTHR30050:SF2">
    <property type="entry name" value="CHROMOSOMAL REPLICATION INITIATOR PROTEIN DNAA"/>
    <property type="match status" value="1"/>
</dbReference>
<feature type="binding site" evidence="8">
    <location>
        <position position="150"/>
    </location>
    <ligand>
        <name>ATP</name>
        <dbReference type="ChEBI" id="CHEBI:30616"/>
    </ligand>
</feature>
<dbReference type="Pfam" id="PF11638">
    <property type="entry name" value="DnaA_N"/>
    <property type="match status" value="1"/>
</dbReference>
<dbReference type="GO" id="GO:0006270">
    <property type="term" value="P:DNA replication initiation"/>
    <property type="evidence" value="ECO:0007669"/>
    <property type="project" value="UniProtKB-UniRule"/>
</dbReference>
<dbReference type="SMART" id="SM00382">
    <property type="entry name" value="AAA"/>
    <property type="match status" value="1"/>
</dbReference>
<dbReference type="Gene3D" id="3.30.300.180">
    <property type="match status" value="1"/>
</dbReference>
<evidence type="ECO:0000256" key="1">
    <source>
        <dbReference type="ARBA" id="ARBA00006583"/>
    </source>
</evidence>
<dbReference type="GO" id="GO:0006275">
    <property type="term" value="P:regulation of DNA replication"/>
    <property type="evidence" value="ECO:0007669"/>
    <property type="project" value="UniProtKB-UniRule"/>
</dbReference>
<evidence type="ECO:0000256" key="5">
    <source>
        <dbReference type="ARBA" id="ARBA00022840"/>
    </source>
</evidence>
<evidence type="ECO:0000256" key="8">
    <source>
        <dbReference type="HAMAP-Rule" id="MF_00377"/>
    </source>
</evidence>
<keyword evidence="7 8" id="KW-0238">DNA-binding</keyword>
<dbReference type="NCBIfam" id="TIGR00362">
    <property type="entry name" value="DnaA"/>
    <property type="match status" value="1"/>
</dbReference>
<evidence type="ECO:0000256" key="11">
    <source>
        <dbReference type="RuleBase" id="RU004227"/>
    </source>
</evidence>
<dbReference type="PROSITE" id="PS01008">
    <property type="entry name" value="DNAA"/>
    <property type="match status" value="1"/>
</dbReference>
<feature type="region of interest" description="Domain I, interacts with DnaA modulators" evidence="8">
    <location>
        <begin position="1"/>
        <end position="102"/>
    </location>
</feature>
<keyword evidence="5 8" id="KW-0067">ATP-binding</keyword>
<feature type="binding site" evidence="8">
    <location>
        <position position="153"/>
    </location>
    <ligand>
        <name>ATP</name>
        <dbReference type="ChEBI" id="CHEBI:30616"/>
    </ligand>
</feature>
<comment type="domain">
    <text evidence="8">Domain I is involved in oligomerization and binding regulators, domain II is flexibile and of varying length in different bacteria, domain III forms the AAA+ region, while domain IV binds dsDNA.</text>
</comment>
<dbReference type="Pfam" id="PF00308">
    <property type="entry name" value="Bac_DnaA"/>
    <property type="match status" value="1"/>
</dbReference>
<dbReference type="GO" id="GO:0005737">
    <property type="term" value="C:cytoplasm"/>
    <property type="evidence" value="ECO:0007669"/>
    <property type="project" value="UniProtKB-SubCell"/>
</dbReference>
<dbReference type="Gene3D" id="1.10.1750.10">
    <property type="match status" value="1"/>
</dbReference>
<dbReference type="Pfam" id="PF08299">
    <property type="entry name" value="Bac_DnaA_C"/>
    <property type="match status" value="1"/>
</dbReference>